<name>A0ABW5BLL3_9PROT</name>
<keyword evidence="2" id="KW-1185">Reference proteome</keyword>
<evidence type="ECO:0000313" key="2">
    <source>
        <dbReference type="Proteomes" id="UP001597294"/>
    </source>
</evidence>
<dbReference type="EMBL" id="JBHUII010000004">
    <property type="protein sequence ID" value="MFD2206325.1"/>
    <property type="molecule type" value="Genomic_DNA"/>
</dbReference>
<dbReference type="InterPro" id="IPR018679">
    <property type="entry name" value="DUF2161"/>
</dbReference>
<comment type="caution">
    <text evidence="1">The sequence shown here is derived from an EMBL/GenBank/DDBJ whole genome shotgun (WGS) entry which is preliminary data.</text>
</comment>
<organism evidence="1 2">
    <name type="scientific">Kiloniella antarctica</name>
    <dbReference type="NCBI Taxonomy" id="1550907"/>
    <lineage>
        <taxon>Bacteria</taxon>
        <taxon>Pseudomonadati</taxon>
        <taxon>Pseudomonadota</taxon>
        <taxon>Alphaproteobacteria</taxon>
        <taxon>Rhodospirillales</taxon>
        <taxon>Kiloniellaceae</taxon>
        <taxon>Kiloniella</taxon>
    </lineage>
</organism>
<dbReference type="Pfam" id="PF09929">
    <property type="entry name" value="DUF2161"/>
    <property type="match status" value="1"/>
</dbReference>
<proteinExistence type="predicted"/>
<evidence type="ECO:0000313" key="1">
    <source>
        <dbReference type="EMBL" id="MFD2206325.1"/>
    </source>
</evidence>
<dbReference type="RefSeq" id="WP_380251794.1">
    <property type="nucleotide sequence ID" value="NZ_JBHUII010000004.1"/>
</dbReference>
<accession>A0ABW5BLL3</accession>
<dbReference type="Proteomes" id="UP001597294">
    <property type="component" value="Unassembled WGS sequence"/>
</dbReference>
<gene>
    <name evidence="1" type="ORF">ACFSKO_11895</name>
</gene>
<sequence length="254" mass="29279">MRETDLYPPIKAYLENQGYEVKSEIKDCDVIAIRGDEQPVIVELKTSFNLTLLFQGIDRQSISEEVYLAFAVPSKLKKTNPWFRYKRDIIKLCRRLGLGLITVRFTEETPIDIQIHQDPGPYIPRKNSRRQRLLLKEFERRVGDPNQGGINKRAIITAYRQDALRCAAYIHSHTQATVSDIRNNTGVEKSSTILQKDYYGWYQRINRGVYTLTPKGEEALITFSDTLTTLKDPVKNLKKKISQGKMAKEKKATP</sequence>
<reference evidence="2" key="1">
    <citation type="journal article" date="2019" name="Int. J. Syst. Evol. Microbiol.">
        <title>The Global Catalogue of Microorganisms (GCM) 10K type strain sequencing project: providing services to taxonomists for standard genome sequencing and annotation.</title>
        <authorList>
            <consortium name="The Broad Institute Genomics Platform"/>
            <consortium name="The Broad Institute Genome Sequencing Center for Infectious Disease"/>
            <person name="Wu L."/>
            <person name="Ma J."/>
        </authorList>
    </citation>
    <scope>NUCLEOTIDE SEQUENCE [LARGE SCALE GENOMIC DNA]</scope>
    <source>
        <strain evidence="2">CGMCC 4.7192</strain>
    </source>
</reference>
<protein>
    <submittedName>
        <fullName evidence="1">DUF2161 domain-containing phosphodiesterase</fullName>
    </submittedName>
</protein>